<gene>
    <name evidence="1" type="primary">AVEN_79023_1</name>
    <name evidence="1" type="ORF">CDAR_231721</name>
</gene>
<reference evidence="1 2" key="1">
    <citation type="submission" date="2021-06" db="EMBL/GenBank/DDBJ databases">
        <title>Caerostris darwini draft genome.</title>
        <authorList>
            <person name="Kono N."/>
            <person name="Arakawa K."/>
        </authorList>
    </citation>
    <scope>NUCLEOTIDE SEQUENCE [LARGE SCALE GENOMIC DNA]</scope>
</reference>
<evidence type="ECO:0000313" key="2">
    <source>
        <dbReference type="Proteomes" id="UP001054837"/>
    </source>
</evidence>
<keyword evidence="2" id="KW-1185">Reference proteome</keyword>
<accession>A0AAV4X6C2</accession>
<dbReference type="Proteomes" id="UP001054837">
    <property type="component" value="Unassembled WGS sequence"/>
</dbReference>
<dbReference type="Gene3D" id="3.40.50.150">
    <property type="entry name" value="Vaccinia Virus protein VP39"/>
    <property type="match status" value="1"/>
</dbReference>
<dbReference type="SUPFAM" id="SSF53335">
    <property type="entry name" value="S-adenosyl-L-methionine-dependent methyltransferases"/>
    <property type="match status" value="1"/>
</dbReference>
<protein>
    <submittedName>
        <fullName evidence="1">Uncharacterized protein</fullName>
    </submittedName>
</protein>
<organism evidence="1 2">
    <name type="scientific">Caerostris darwini</name>
    <dbReference type="NCBI Taxonomy" id="1538125"/>
    <lineage>
        <taxon>Eukaryota</taxon>
        <taxon>Metazoa</taxon>
        <taxon>Ecdysozoa</taxon>
        <taxon>Arthropoda</taxon>
        <taxon>Chelicerata</taxon>
        <taxon>Arachnida</taxon>
        <taxon>Araneae</taxon>
        <taxon>Araneomorphae</taxon>
        <taxon>Entelegynae</taxon>
        <taxon>Araneoidea</taxon>
        <taxon>Araneidae</taxon>
        <taxon>Caerostris</taxon>
    </lineage>
</organism>
<proteinExistence type="predicted"/>
<name>A0AAV4X6C2_9ARAC</name>
<dbReference type="EMBL" id="BPLQ01015708">
    <property type="protein sequence ID" value="GIY90107.1"/>
    <property type="molecule type" value="Genomic_DNA"/>
</dbReference>
<dbReference type="InterPro" id="IPR029063">
    <property type="entry name" value="SAM-dependent_MTases_sf"/>
</dbReference>
<comment type="caution">
    <text evidence="1">The sequence shown here is derived from an EMBL/GenBank/DDBJ whole genome shotgun (WGS) entry which is preliminary data.</text>
</comment>
<dbReference type="AlphaFoldDB" id="A0AAV4X6C2"/>
<evidence type="ECO:0000313" key="1">
    <source>
        <dbReference type="EMBL" id="GIY90107.1"/>
    </source>
</evidence>
<sequence length="331" mass="37613">MASLEESLIASAIESLNIEDYWPTFDSRQGINEDDDSEYSVILYFYEELLNHMMRRHSIPEDVLKQSIKHLVYNYSHVANGKTPEDLDYNYFSNCLGYLHRYAACHTALVLSVMIRIFHKYPPLPVRRILALKDQLNIMCMGSGPGNDLVGLLSALYGKHFGLLDLDVTVVDKMYGWGLLFEETVRRLRLGECGNVSCIFKDLNVTTTFLQGDLKFPSTWTKELKGKLANADIVLMAKVLSVVPNADKLCILKNIVQSMKPGALLIFIDCPYPTAEFAALRGYLDIVYEANKEKFNFNFQVERFGYPNITASQAVVRVCVKKFILAEVQTF</sequence>